<dbReference type="Proteomes" id="UP000072660">
    <property type="component" value="Unassembled WGS sequence"/>
</dbReference>
<accession>A0A139SMI1</accession>
<comment type="subcellular location">
    <subcellularLocation>
        <location evidence="1">Cell membrane</location>
        <topology evidence="1">Multi-pass membrane protein</topology>
    </subcellularLocation>
</comment>
<evidence type="ECO:0000256" key="1">
    <source>
        <dbReference type="ARBA" id="ARBA00004651"/>
    </source>
</evidence>
<name>A0A139SMI1_9GAMM</name>
<dbReference type="EMBL" id="LSZO01000192">
    <property type="protein sequence ID" value="KXU35741.1"/>
    <property type="molecule type" value="Genomic_DNA"/>
</dbReference>
<evidence type="ECO:0000259" key="8">
    <source>
        <dbReference type="Pfam" id="PF02687"/>
    </source>
</evidence>
<comment type="similarity">
    <text evidence="2">Belongs to the ABC-4 integral membrane protein family. LolC/E subfamily.</text>
</comment>
<dbReference type="AlphaFoldDB" id="A0A139SMI1"/>
<dbReference type="GO" id="GO:0044874">
    <property type="term" value="P:lipoprotein localization to outer membrane"/>
    <property type="evidence" value="ECO:0007669"/>
    <property type="project" value="TreeGrafter"/>
</dbReference>
<proteinExistence type="inferred from homology"/>
<keyword evidence="6 7" id="KW-0472">Membrane</keyword>
<feature type="transmembrane region" description="Helical" evidence="7">
    <location>
        <begin position="272"/>
        <end position="298"/>
    </location>
</feature>
<keyword evidence="3" id="KW-1003">Cell membrane</keyword>
<feature type="transmembrane region" description="Helical" evidence="7">
    <location>
        <begin position="372"/>
        <end position="392"/>
    </location>
</feature>
<feature type="transmembrane region" description="Helical" evidence="7">
    <location>
        <begin position="26"/>
        <end position="47"/>
    </location>
</feature>
<dbReference type="InterPro" id="IPR003838">
    <property type="entry name" value="ABC3_permease_C"/>
</dbReference>
<feature type="domain" description="ABC3 transporter permease C-terminal" evidence="8">
    <location>
        <begin position="279"/>
        <end position="397"/>
    </location>
</feature>
<evidence type="ECO:0000256" key="2">
    <source>
        <dbReference type="ARBA" id="ARBA00005236"/>
    </source>
</evidence>
<comment type="caution">
    <text evidence="9">The sequence shown here is derived from an EMBL/GenBank/DDBJ whole genome shotgun (WGS) entry which is preliminary data.</text>
</comment>
<keyword evidence="4 7" id="KW-0812">Transmembrane</keyword>
<gene>
    <name evidence="9" type="ORF">AXE65_06080</name>
</gene>
<evidence type="ECO:0000313" key="9">
    <source>
        <dbReference type="EMBL" id="KXU35741.1"/>
    </source>
</evidence>
<dbReference type="InterPro" id="IPR051447">
    <property type="entry name" value="Lipoprotein-release_system"/>
</dbReference>
<evidence type="ECO:0000256" key="3">
    <source>
        <dbReference type="ARBA" id="ARBA00022475"/>
    </source>
</evidence>
<keyword evidence="10" id="KW-1185">Reference proteome</keyword>
<reference evidence="9 10" key="1">
    <citation type="submission" date="2016-02" db="EMBL/GenBank/DDBJ databases">
        <authorList>
            <person name="Wen L."/>
            <person name="He K."/>
            <person name="Yang H."/>
        </authorList>
    </citation>
    <scope>NUCLEOTIDE SEQUENCE [LARGE SCALE GENOMIC DNA]</scope>
    <source>
        <strain evidence="9 10">CV58</strain>
    </source>
</reference>
<dbReference type="RefSeq" id="WP_068392282.1">
    <property type="nucleotide sequence ID" value="NZ_LSZO01000192.1"/>
</dbReference>
<evidence type="ECO:0000256" key="5">
    <source>
        <dbReference type="ARBA" id="ARBA00022989"/>
    </source>
</evidence>
<evidence type="ECO:0000313" key="10">
    <source>
        <dbReference type="Proteomes" id="UP000072660"/>
    </source>
</evidence>
<dbReference type="PANTHER" id="PTHR30489">
    <property type="entry name" value="LIPOPROTEIN-RELEASING SYSTEM TRANSMEMBRANE PROTEIN LOLE"/>
    <property type="match status" value="1"/>
</dbReference>
<dbReference type="Pfam" id="PF02687">
    <property type="entry name" value="FtsX"/>
    <property type="match status" value="1"/>
</dbReference>
<feature type="transmembrane region" description="Helical" evidence="7">
    <location>
        <begin position="319"/>
        <end position="344"/>
    </location>
</feature>
<dbReference type="GO" id="GO:0098797">
    <property type="term" value="C:plasma membrane protein complex"/>
    <property type="evidence" value="ECO:0007669"/>
    <property type="project" value="TreeGrafter"/>
</dbReference>
<keyword evidence="5 7" id="KW-1133">Transmembrane helix</keyword>
<protein>
    <submittedName>
        <fullName evidence="9">ABC transporter permease</fullName>
    </submittedName>
</protein>
<dbReference type="PANTHER" id="PTHR30489:SF0">
    <property type="entry name" value="LIPOPROTEIN-RELEASING SYSTEM TRANSMEMBRANE PROTEIN LOLE"/>
    <property type="match status" value="1"/>
</dbReference>
<evidence type="ECO:0000256" key="7">
    <source>
        <dbReference type="SAM" id="Phobius"/>
    </source>
</evidence>
<organism evidence="9 10">
    <name type="scientific">Ventosimonas gracilis</name>
    <dbReference type="NCBI Taxonomy" id="1680762"/>
    <lineage>
        <taxon>Bacteria</taxon>
        <taxon>Pseudomonadati</taxon>
        <taxon>Pseudomonadota</taxon>
        <taxon>Gammaproteobacteria</taxon>
        <taxon>Pseudomonadales</taxon>
        <taxon>Ventosimonadaceae</taxon>
        <taxon>Ventosimonas</taxon>
    </lineage>
</organism>
<sequence>MPTKVPAHPRLLAMLAVADLWHDRKVSFCVVASLVAVIAPLLLLFGLKYGVVSQLNDELLSDPRNLELRPSGNHNLPLDWFARWQAMPEVAFVMPLTRSLNSEASLLKDNLHFLADVELIPSGAGDPLLSGLTPPCAGELLLSASAASRLQVQTGDKLRLVVQRQYQGQHQRGQTEVKVAGILPASAFGRPAALLTLDLLVATEDFRDGFAAPLLGINQGEMAPPRTHYARARLYAKALPQVAELAERLAAEHIDSQMRGAEIESVQAISRVLGLIFAVIGAAAVLGAVAALGGALLASIERKRREWALLRLMGFDRCAIAALVVIQATLLALLAFALALPLYAFGSAVFNSALGANLDQSGFVCRLTAQHLLLALACTLLLSALVAVMGGWRATRIEAAESLRSGF</sequence>
<dbReference type="OrthoDB" id="5410375at2"/>
<evidence type="ECO:0000256" key="6">
    <source>
        <dbReference type="ARBA" id="ARBA00023136"/>
    </source>
</evidence>
<evidence type="ECO:0000256" key="4">
    <source>
        <dbReference type="ARBA" id="ARBA00022692"/>
    </source>
</evidence>